<accession>S0DDG3</accession>
<organism evidence="2">
    <name type="scientific">termite gut metagenome</name>
    <dbReference type="NCBI Taxonomy" id="433724"/>
    <lineage>
        <taxon>unclassified sequences</taxon>
        <taxon>metagenomes</taxon>
        <taxon>organismal metagenomes</taxon>
    </lineage>
</organism>
<dbReference type="InterPro" id="IPR000551">
    <property type="entry name" value="MerR-type_HTH_dom"/>
</dbReference>
<reference evidence="2" key="2">
    <citation type="journal article" date="2013" name="Biotechnol. Biofuels">
        <title>Mining for hemicellulases in the fungus-growing termite Pseudacanthotermes militaris using functional metagenomics.</title>
        <authorList>
            <person name="Bastien G."/>
            <person name="Arnal G."/>
            <person name="Bozonnet S."/>
            <person name="Laguerre S."/>
            <person name="Ferreira F."/>
            <person name="Faure R."/>
            <person name="Henrissat B."/>
            <person name="Lefevre F."/>
            <person name="Robe P."/>
            <person name="Bouchez O."/>
            <person name="Noirot C."/>
            <person name="Dumon C."/>
            <person name="O'Donohue M."/>
        </authorList>
    </citation>
    <scope>NUCLEOTIDE SEQUENCE</scope>
</reference>
<name>S0DDG3_9ZZZZ</name>
<evidence type="ECO:0000313" key="3">
    <source>
        <dbReference type="EMBL" id="CCO21878.1"/>
    </source>
</evidence>
<gene>
    <name evidence="3" type="ORF">BN138_1066</name>
    <name evidence="2" type="ORF">BN138_140</name>
</gene>
<evidence type="ECO:0000259" key="1">
    <source>
        <dbReference type="Pfam" id="PF13411"/>
    </source>
</evidence>
<dbReference type="GO" id="GO:0003677">
    <property type="term" value="F:DNA binding"/>
    <property type="evidence" value="ECO:0007669"/>
    <property type="project" value="InterPro"/>
</dbReference>
<reference evidence="2" key="1">
    <citation type="submission" date="2012-10" db="EMBL/GenBank/DDBJ databases">
        <authorList>
            <person name="Sandrine L."/>
        </authorList>
    </citation>
    <scope>NUCLEOTIDE SEQUENCE</scope>
</reference>
<dbReference type="Gene3D" id="1.10.1660.10">
    <property type="match status" value="1"/>
</dbReference>
<dbReference type="EMBL" id="HF548333">
    <property type="protein sequence ID" value="CCO21878.1"/>
    <property type="molecule type" value="Genomic_DNA"/>
</dbReference>
<sequence length="119" mass="13959">MREGDAVVDWITGHRDYQISTVINMNKGFFKEEQVPDHECYPLEEVSYMLDVDPWTIQMWVNRFGGMLTPRRDAEGNLLFTPRDVARIAEIRRMAKIKGITIHDIMKHIYMSESGQLKE</sequence>
<dbReference type="Pfam" id="PF13411">
    <property type="entry name" value="MerR_1"/>
    <property type="match status" value="1"/>
</dbReference>
<dbReference type="SUPFAM" id="SSF46955">
    <property type="entry name" value="Putative DNA-binding domain"/>
    <property type="match status" value="1"/>
</dbReference>
<protein>
    <recommendedName>
        <fullName evidence="1">HTH merR-type domain-containing protein</fullName>
    </recommendedName>
</protein>
<dbReference type="AlphaFoldDB" id="S0DDG3"/>
<dbReference type="GO" id="GO:0006355">
    <property type="term" value="P:regulation of DNA-templated transcription"/>
    <property type="evidence" value="ECO:0007669"/>
    <property type="project" value="InterPro"/>
</dbReference>
<evidence type="ECO:0000313" key="2">
    <source>
        <dbReference type="EMBL" id="CCO20952.1"/>
    </source>
</evidence>
<feature type="domain" description="HTH merR-type" evidence="1">
    <location>
        <begin position="41"/>
        <end position="107"/>
    </location>
</feature>
<proteinExistence type="predicted"/>
<dbReference type="InterPro" id="IPR009061">
    <property type="entry name" value="DNA-bd_dom_put_sf"/>
</dbReference>
<dbReference type="EMBL" id="HF548276">
    <property type="protein sequence ID" value="CCO20952.1"/>
    <property type="molecule type" value="Genomic_DNA"/>
</dbReference>